<keyword evidence="1" id="KW-0472">Membrane</keyword>
<organism evidence="2 3">
    <name type="scientific">Thalassospira povalilytica</name>
    <dbReference type="NCBI Taxonomy" id="732237"/>
    <lineage>
        <taxon>Bacteria</taxon>
        <taxon>Pseudomonadati</taxon>
        <taxon>Pseudomonadota</taxon>
        <taxon>Alphaproteobacteria</taxon>
        <taxon>Rhodospirillales</taxon>
        <taxon>Thalassospiraceae</taxon>
        <taxon>Thalassospira</taxon>
    </lineage>
</organism>
<accession>A0A8I1M7G6</accession>
<dbReference type="RefSeq" id="WP_156480846.1">
    <property type="nucleotide sequence ID" value="NZ_JAEKJW010000002.1"/>
</dbReference>
<dbReference type="Proteomes" id="UP000664405">
    <property type="component" value="Unassembled WGS sequence"/>
</dbReference>
<evidence type="ECO:0000313" key="2">
    <source>
        <dbReference type="EMBL" id="MBN8196685.1"/>
    </source>
</evidence>
<protein>
    <recommendedName>
        <fullName evidence="4">Aa3-type cytochrome c oxidase subunit IV</fullName>
    </recommendedName>
</protein>
<evidence type="ECO:0008006" key="4">
    <source>
        <dbReference type="Google" id="ProtNLM"/>
    </source>
</evidence>
<evidence type="ECO:0000313" key="3">
    <source>
        <dbReference type="Proteomes" id="UP000664405"/>
    </source>
</evidence>
<gene>
    <name evidence="2" type="ORF">JF547_09445</name>
</gene>
<name>A0A8I1M7G6_9PROT</name>
<reference evidence="2" key="1">
    <citation type="submission" date="2020-12" db="EMBL/GenBank/DDBJ databases">
        <title>Oil enriched cultivation method for isolating marine PHA-producing bacteria.</title>
        <authorList>
            <person name="Zheng W."/>
            <person name="Yu S."/>
            <person name="Huang Y."/>
        </authorList>
    </citation>
    <scope>NUCLEOTIDE SEQUENCE</scope>
    <source>
        <strain evidence="2">SY-2-3</strain>
    </source>
</reference>
<dbReference type="EMBL" id="JAEKJW010000002">
    <property type="protein sequence ID" value="MBN8196685.1"/>
    <property type="molecule type" value="Genomic_DNA"/>
</dbReference>
<keyword evidence="1" id="KW-0812">Transmembrane</keyword>
<evidence type="ECO:0000256" key="1">
    <source>
        <dbReference type="SAM" id="Phobius"/>
    </source>
</evidence>
<keyword evidence="1" id="KW-1133">Transmembrane helix</keyword>
<dbReference type="AlphaFoldDB" id="A0A8I1M7G6"/>
<feature type="transmembrane region" description="Helical" evidence="1">
    <location>
        <begin position="24"/>
        <end position="44"/>
    </location>
</feature>
<sequence>MQGSDYDVELVKIHEAGWHHWTKFVLWSIISISVLLLLMAAFLID</sequence>
<proteinExistence type="predicted"/>
<comment type="caution">
    <text evidence="2">The sequence shown here is derived from an EMBL/GenBank/DDBJ whole genome shotgun (WGS) entry which is preliminary data.</text>
</comment>